<evidence type="ECO:0000259" key="1">
    <source>
        <dbReference type="Pfam" id="PF12804"/>
    </source>
</evidence>
<dbReference type="EC" id="2.7.7.76" evidence="2"/>
<dbReference type="Proteomes" id="UP001230005">
    <property type="component" value="Unassembled WGS sequence"/>
</dbReference>
<feature type="domain" description="MobA-like NTP transferase" evidence="1">
    <location>
        <begin position="7"/>
        <end position="167"/>
    </location>
</feature>
<organism evidence="2 3">
    <name type="scientific">Evansella vedderi</name>
    <dbReference type="NCBI Taxonomy" id="38282"/>
    <lineage>
        <taxon>Bacteria</taxon>
        <taxon>Bacillati</taxon>
        <taxon>Bacillota</taxon>
        <taxon>Bacilli</taxon>
        <taxon>Bacillales</taxon>
        <taxon>Bacillaceae</taxon>
        <taxon>Evansella</taxon>
    </lineage>
</organism>
<reference evidence="2 3" key="1">
    <citation type="submission" date="2023-07" db="EMBL/GenBank/DDBJ databases">
        <title>Genomic Encyclopedia of Type Strains, Phase IV (KMG-IV): sequencing the most valuable type-strain genomes for metagenomic binning, comparative biology and taxonomic classification.</title>
        <authorList>
            <person name="Goeker M."/>
        </authorList>
    </citation>
    <scope>NUCLEOTIDE SEQUENCE [LARGE SCALE GENOMIC DNA]</scope>
    <source>
        <strain evidence="2 3">DSM 9768</strain>
    </source>
</reference>
<protein>
    <submittedName>
        <fullName evidence="2">Molybdenum cofactor cytidylyltransferase</fullName>
        <ecNumber evidence="2">2.7.7.76</ecNumber>
    </submittedName>
</protein>
<dbReference type="InterPro" id="IPR029044">
    <property type="entry name" value="Nucleotide-diphossugar_trans"/>
</dbReference>
<dbReference type="Pfam" id="PF12804">
    <property type="entry name" value="NTP_transf_3"/>
    <property type="match status" value="1"/>
</dbReference>
<dbReference type="CDD" id="cd04182">
    <property type="entry name" value="GT_2_like_f"/>
    <property type="match status" value="1"/>
</dbReference>
<keyword evidence="2" id="KW-0808">Transferase</keyword>
<sequence length="200" mass="22236">MRQHFGAVLLAAGCSSRMGEMKGLLPWAAGQKIIEYQLEQLRKSRIAEIVVVVGHDADKIIPVVEPFEVAVIQNKDYQQGKSLSIRVGVSKLTDTVSGIIIIAMDQPVSHYVIDGLIVANEKNDSPITVPVYKGKRGHPILFSSRLRTDILNIQEQTFGLRQVVGKYRSQIAEVEVADPSIHFNLNTPQDYYRAKNKLNG</sequence>
<dbReference type="PANTHER" id="PTHR43777:SF1">
    <property type="entry name" value="MOLYBDENUM COFACTOR CYTIDYLYLTRANSFERASE"/>
    <property type="match status" value="1"/>
</dbReference>
<dbReference type="PANTHER" id="PTHR43777">
    <property type="entry name" value="MOLYBDENUM COFACTOR CYTIDYLYLTRANSFERASE"/>
    <property type="match status" value="1"/>
</dbReference>
<keyword evidence="3" id="KW-1185">Reference proteome</keyword>
<dbReference type="GO" id="GO:0061602">
    <property type="term" value="F:molybdenum cofactor cytidylyltransferase activity"/>
    <property type="evidence" value="ECO:0007669"/>
    <property type="project" value="UniProtKB-EC"/>
</dbReference>
<evidence type="ECO:0000313" key="2">
    <source>
        <dbReference type="EMBL" id="MDQ0252889.1"/>
    </source>
</evidence>
<dbReference type="InterPro" id="IPR025877">
    <property type="entry name" value="MobA-like_NTP_Trfase"/>
</dbReference>
<gene>
    <name evidence="2" type="ORF">J2S74_000261</name>
</gene>
<dbReference type="SUPFAM" id="SSF53448">
    <property type="entry name" value="Nucleotide-diphospho-sugar transferases"/>
    <property type="match status" value="1"/>
</dbReference>
<keyword evidence="2" id="KW-0548">Nucleotidyltransferase</keyword>
<dbReference type="EMBL" id="JAUSUG010000001">
    <property type="protein sequence ID" value="MDQ0252889.1"/>
    <property type="molecule type" value="Genomic_DNA"/>
</dbReference>
<name>A0ABT9ZNX0_9BACI</name>
<dbReference type="RefSeq" id="WP_307320828.1">
    <property type="nucleotide sequence ID" value="NZ_JAUSUG010000001.1"/>
</dbReference>
<evidence type="ECO:0000313" key="3">
    <source>
        <dbReference type="Proteomes" id="UP001230005"/>
    </source>
</evidence>
<dbReference type="Gene3D" id="3.90.550.10">
    <property type="entry name" value="Spore Coat Polysaccharide Biosynthesis Protein SpsA, Chain A"/>
    <property type="match status" value="1"/>
</dbReference>
<comment type="caution">
    <text evidence="2">The sequence shown here is derived from an EMBL/GenBank/DDBJ whole genome shotgun (WGS) entry which is preliminary data.</text>
</comment>
<proteinExistence type="predicted"/>
<accession>A0ABT9ZNX0</accession>